<name>A0A7Z2S465_9SPHN</name>
<feature type="coiled-coil region" evidence="4">
    <location>
        <begin position="240"/>
        <end position="274"/>
    </location>
</feature>
<feature type="compositionally biased region" description="Low complexity" evidence="5">
    <location>
        <begin position="504"/>
        <end position="522"/>
    </location>
</feature>
<evidence type="ECO:0000256" key="2">
    <source>
        <dbReference type="ARBA" id="ARBA00029447"/>
    </source>
</evidence>
<evidence type="ECO:0000256" key="3">
    <source>
        <dbReference type="PROSITE-ProRule" id="PRU00284"/>
    </source>
</evidence>
<dbReference type="Gene3D" id="1.10.287.950">
    <property type="entry name" value="Methyl-accepting chemotaxis protein"/>
    <property type="match status" value="1"/>
</dbReference>
<dbReference type="PRINTS" id="PR00260">
    <property type="entry name" value="CHEMTRNSDUCR"/>
</dbReference>
<organism evidence="9 10">
    <name type="scientific">Sphingomonas changnyeongensis</name>
    <dbReference type="NCBI Taxonomy" id="2698679"/>
    <lineage>
        <taxon>Bacteria</taxon>
        <taxon>Pseudomonadati</taxon>
        <taxon>Pseudomonadota</taxon>
        <taxon>Alphaproteobacteria</taxon>
        <taxon>Sphingomonadales</taxon>
        <taxon>Sphingomonadaceae</taxon>
        <taxon>Sphingomonas</taxon>
    </lineage>
</organism>
<feature type="transmembrane region" description="Helical" evidence="6">
    <location>
        <begin position="67"/>
        <end position="84"/>
    </location>
</feature>
<dbReference type="GO" id="GO:0016020">
    <property type="term" value="C:membrane"/>
    <property type="evidence" value="ECO:0007669"/>
    <property type="project" value="InterPro"/>
</dbReference>
<keyword evidence="6" id="KW-1133">Transmembrane helix</keyword>
<dbReference type="AlphaFoldDB" id="A0A7Z2S465"/>
<feature type="transmembrane region" description="Helical" evidence="6">
    <location>
        <begin position="96"/>
        <end position="122"/>
    </location>
</feature>
<feature type="domain" description="Methyl-accepting transducer" evidence="7">
    <location>
        <begin position="253"/>
        <end position="482"/>
    </location>
</feature>
<dbReference type="InterPro" id="IPR004090">
    <property type="entry name" value="Chemotax_Me-accpt_rcpt"/>
</dbReference>
<evidence type="ECO:0000256" key="4">
    <source>
        <dbReference type="SAM" id="Coils"/>
    </source>
</evidence>
<keyword evidence="10" id="KW-1185">Reference proteome</keyword>
<dbReference type="KEGG" id="schy:GVO57_01420"/>
<dbReference type="InterPro" id="IPR051310">
    <property type="entry name" value="MCP_chemotaxis"/>
</dbReference>
<sequence length="569" mass="59687">MQKIDLETIRLMGVKTLTGLILLLTLITAGAALAIGGKWIAALLAVALAIYPLLAAQAGRTDDQTRIALGLTAPVYPALLLYVFEGYAWQTDIHMLFFAVLATTAMLCDWRTIIAATLVVAVHHLVLGMAMPGWVFAGGGGVMRVLLHAVILLVETGFLVMTAEQLTRLVAHVGEENTKRAAIEREAAAQREQEAAHQETILVSLQQGLAALREGDLTATLDRDFPGAYARIRTDFNGALASLEQLVGSLAETIRAIRREANDISQASENLARRTESNAASLEQTAAGIARMDDRLKATAGAAERTVKRADQTLATVGDGRAVADEAVQAMTRVADSAKGIDSVIEGLDKIAFQTRVLAMNAAVEAGRAGEAGRGFAVVADLVSALAMRAEEEAKRARDQLTVTQTDIGTAVGAVERVDNALANISTDVTAVFGLLSEIATDNQSQASAITEINAAIGAMDQATQQNAAMVEQTSAAARNLTSEIDSLATQAARFRTHGGAGGPAAEASSRPRPAAAEAQPRPAHRPSPATPRPGDFGAPIKQLPSDAIAALRRPDSGNDGGGDDWTSF</sequence>
<dbReference type="InterPro" id="IPR004089">
    <property type="entry name" value="MCPsignal_dom"/>
</dbReference>
<dbReference type="SMART" id="SM00283">
    <property type="entry name" value="MA"/>
    <property type="match status" value="1"/>
</dbReference>
<comment type="similarity">
    <text evidence="2">Belongs to the methyl-accepting chemotaxis (MCP) protein family.</text>
</comment>
<reference evidence="9 10" key="1">
    <citation type="submission" date="2020-01" db="EMBL/GenBank/DDBJ databases">
        <title>Sphingomonas sp. C33 whole genome sequece.</title>
        <authorList>
            <person name="Park C."/>
        </authorList>
    </citation>
    <scope>NUCLEOTIDE SEQUENCE [LARGE SCALE GENOMIC DNA]</scope>
    <source>
        <strain evidence="9 10">C33</strain>
    </source>
</reference>
<dbReference type="EMBL" id="CP047895">
    <property type="protein sequence ID" value="QHL89730.1"/>
    <property type="molecule type" value="Genomic_DNA"/>
</dbReference>
<dbReference type="PANTHER" id="PTHR43531">
    <property type="entry name" value="PROTEIN ICFG"/>
    <property type="match status" value="1"/>
</dbReference>
<accession>A0A7Z2S465</accession>
<evidence type="ECO:0000313" key="10">
    <source>
        <dbReference type="Proteomes" id="UP000464468"/>
    </source>
</evidence>
<dbReference type="GO" id="GO:0007165">
    <property type="term" value="P:signal transduction"/>
    <property type="evidence" value="ECO:0007669"/>
    <property type="project" value="UniProtKB-KW"/>
</dbReference>
<gene>
    <name evidence="9" type="ORF">GVO57_01420</name>
</gene>
<feature type="domain" description="HAMP" evidence="8">
    <location>
        <begin position="196"/>
        <end position="248"/>
    </location>
</feature>
<dbReference type="Pfam" id="PF00015">
    <property type="entry name" value="MCPsignal"/>
    <property type="match status" value="1"/>
</dbReference>
<dbReference type="InterPro" id="IPR003660">
    <property type="entry name" value="HAMP_dom"/>
</dbReference>
<dbReference type="GO" id="GO:0004888">
    <property type="term" value="F:transmembrane signaling receptor activity"/>
    <property type="evidence" value="ECO:0007669"/>
    <property type="project" value="InterPro"/>
</dbReference>
<dbReference type="PANTHER" id="PTHR43531:SF11">
    <property type="entry name" value="METHYL-ACCEPTING CHEMOTAXIS PROTEIN 3"/>
    <property type="match status" value="1"/>
</dbReference>
<evidence type="ECO:0000256" key="5">
    <source>
        <dbReference type="SAM" id="MobiDB-lite"/>
    </source>
</evidence>
<keyword evidence="4" id="KW-0175">Coiled coil</keyword>
<evidence type="ECO:0000256" key="1">
    <source>
        <dbReference type="ARBA" id="ARBA00022500"/>
    </source>
</evidence>
<keyword evidence="1" id="KW-0145">Chemotaxis</keyword>
<proteinExistence type="inferred from homology"/>
<dbReference type="PROSITE" id="PS50885">
    <property type="entry name" value="HAMP"/>
    <property type="match status" value="1"/>
</dbReference>
<evidence type="ECO:0000259" key="8">
    <source>
        <dbReference type="PROSITE" id="PS50885"/>
    </source>
</evidence>
<keyword evidence="3" id="KW-0807">Transducer</keyword>
<feature type="transmembrane region" description="Helical" evidence="6">
    <location>
        <begin position="39"/>
        <end position="55"/>
    </location>
</feature>
<keyword evidence="6" id="KW-0812">Transmembrane</keyword>
<evidence type="ECO:0000313" key="9">
    <source>
        <dbReference type="EMBL" id="QHL89730.1"/>
    </source>
</evidence>
<feature type="transmembrane region" description="Helical" evidence="6">
    <location>
        <begin position="12"/>
        <end position="33"/>
    </location>
</feature>
<protein>
    <submittedName>
        <fullName evidence="9">Chemotaxis protein</fullName>
    </submittedName>
</protein>
<dbReference type="SUPFAM" id="SSF58104">
    <property type="entry name" value="Methyl-accepting chemotaxis protein (MCP) signaling domain"/>
    <property type="match status" value="1"/>
</dbReference>
<dbReference type="PROSITE" id="PS50111">
    <property type="entry name" value="CHEMOTAXIS_TRANSDUC_2"/>
    <property type="match status" value="1"/>
</dbReference>
<dbReference type="RefSeq" id="WP_160591255.1">
    <property type="nucleotide sequence ID" value="NZ_CP047895.1"/>
</dbReference>
<evidence type="ECO:0000259" key="7">
    <source>
        <dbReference type="PROSITE" id="PS50111"/>
    </source>
</evidence>
<feature type="coiled-coil region" evidence="4">
    <location>
        <begin position="380"/>
        <end position="407"/>
    </location>
</feature>
<keyword evidence="6" id="KW-0472">Membrane</keyword>
<feature type="region of interest" description="Disordered" evidence="5">
    <location>
        <begin position="497"/>
        <end position="569"/>
    </location>
</feature>
<dbReference type="Proteomes" id="UP000464468">
    <property type="component" value="Chromosome"/>
</dbReference>
<dbReference type="GO" id="GO:0006935">
    <property type="term" value="P:chemotaxis"/>
    <property type="evidence" value="ECO:0007669"/>
    <property type="project" value="UniProtKB-KW"/>
</dbReference>
<evidence type="ECO:0000256" key="6">
    <source>
        <dbReference type="SAM" id="Phobius"/>
    </source>
</evidence>